<protein>
    <submittedName>
        <fullName evidence="4">Predicted protein</fullName>
    </submittedName>
</protein>
<dbReference type="PANTHER" id="PTHR24320">
    <property type="entry name" value="RETINOL DEHYDROGENASE"/>
    <property type="match status" value="1"/>
</dbReference>
<feature type="region of interest" description="Disordered" evidence="3">
    <location>
        <begin position="255"/>
        <end position="305"/>
    </location>
</feature>
<comment type="similarity">
    <text evidence="1">Belongs to the short-chain dehydrogenases/reductases (SDR) family.</text>
</comment>
<dbReference type="AlphaFoldDB" id="D2W1T2"/>
<gene>
    <name evidence="4" type="ORF">NAEGRDRAFT_75367</name>
</gene>
<keyword evidence="5" id="KW-1185">Reference proteome</keyword>
<dbReference type="OMA" id="ECEDICE"/>
<evidence type="ECO:0000313" key="4">
    <source>
        <dbReference type="EMBL" id="EFC37021.1"/>
    </source>
</evidence>
<reference evidence="4 5" key="1">
    <citation type="journal article" date="2010" name="Cell">
        <title>The genome of Naegleria gruberi illuminates early eukaryotic versatility.</title>
        <authorList>
            <person name="Fritz-Laylin L.K."/>
            <person name="Prochnik S.E."/>
            <person name="Ginger M.L."/>
            <person name="Dacks J.B."/>
            <person name="Carpenter M.L."/>
            <person name="Field M.C."/>
            <person name="Kuo A."/>
            <person name="Paredez A."/>
            <person name="Chapman J."/>
            <person name="Pham J."/>
            <person name="Shu S."/>
            <person name="Neupane R."/>
            <person name="Cipriano M."/>
            <person name="Mancuso J."/>
            <person name="Tu H."/>
            <person name="Salamov A."/>
            <person name="Lindquist E."/>
            <person name="Shapiro H."/>
            <person name="Lucas S."/>
            <person name="Grigoriev I.V."/>
            <person name="Cande W.Z."/>
            <person name="Fulton C."/>
            <person name="Rokhsar D.S."/>
            <person name="Dawson S.C."/>
        </authorList>
    </citation>
    <scope>NUCLEOTIDE SEQUENCE [LARGE SCALE GENOMIC DNA]</scope>
    <source>
        <strain evidence="4 5">NEG-M</strain>
    </source>
</reference>
<dbReference type="InterPro" id="IPR002347">
    <property type="entry name" value="SDR_fam"/>
</dbReference>
<dbReference type="Pfam" id="PF00106">
    <property type="entry name" value="adh_short"/>
    <property type="match status" value="1"/>
</dbReference>
<feature type="compositionally biased region" description="Basic and acidic residues" evidence="3">
    <location>
        <begin position="295"/>
        <end position="305"/>
    </location>
</feature>
<dbReference type="GeneID" id="8856269"/>
<dbReference type="EMBL" id="GG738923">
    <property type="protein sequence ID" value="EFC37021.1"/>
    <property type="molecule type" value="Genomic_DNA"/>
</dbReference>
<dbReference type="Gene3D" id="3.40.50.720">
    <property type="entry name" value="NAD(P)-binding Rossmann-like Domain"/>
    <property type="match status" value="1"/>
</dbReference>
<dbReference type="OrthoDB" id="7289984at2759"/>
<evidence type="ECO:0000256" key="1">
    <source>
        <dbReference type="ARBA" id="ARBA00006484"/>
    </source>
</evidence>
<evidence type="ECO:0000256" key="3">
    <source>
        <dbReference type="SAM" id="MobiDB-lite"/>
    </source>
</evidence>
<dbReference type="RefSeq" id="XP_002669765.1">
    <property type="nucleotide sequence ID" value="XM_002669719.1"/>
</dbReference>
<dbReference type="InterPro" id="IPR036291">
    <property type="entry name" value="NAD(P)-bd_dom_sf"/>
</dbReference>
<feature type="compositionally biased region" description="Polar residues" evidence="3">
    <location>
        <begin position="255"/>
        <end position="287"/>
    </location>
</feature>
<sequence>MDLSNLELVVEGCVKLVREILPNEFNSEKIDVIINNAGLVVSKEKTQAQQVSTTFSVCHLGHFLMNHLLKDYLNENARIIIVSSNVAKMMFPKSLKHLEDIKWMDMIQKEQSYKTTTPTYAYNKLFCTMHGLNLHQKWVIEENKKLAVNMLHPGTMMTNLPEKALDNERDSLLGWLKYGAYKMVHAFQGIPIAKGAFNELRLAVDPAITCSGVYFSEDKEDMDHPIAYIKEEREKLWELSMKLCSPFFEQFNNNNKMENQPSVQQSQISDNIVINEQQISQSPPQTASEQELEISESKSSKEEIE</sequence>
<dbReference type="SUPFAM" id="SSF51735">
    <property type="entry name" value="NAD(P)-binding Rossmann-fold domains"/>
    <property type="match status" value="1"/>
</dbReference>
<evidence type="ECO:0000256" key="2">
    <source>
        <dbReference type="ARBA" id="ARBA00023002"/>
    </source>
</evidence>
<dbReference type="InParanoid" id="D2W1T2"/>
<dbReference type="PANTHER" id="PTHR24320:SF148">
    <property type="entry name" value="NAD(P)-BINDING ROSSMANN-FOLD SUPERFAMILY PROTEIN"/>
    <property type="match status" value="1"/>
</dbReference>
<organism evidence="5">
    <name type="scientific">Naegleria gruberi</name>
    <name type="common">Amoeba</name>
    <dbReference type="NCBI Taxonomy" id="5762"/>
    <lineage>
        <taxon>Eukaryota</taxon>
        <taxon>Discoba</taxon>
        <taxon>Heterolobosea</taxon>
        <taxon>Tetramitia</taxon>
        <taxon>Eutetramitia</taxon>
        <taxon>Vahlkampfiidae</taxon>
        <taxon>Naegleria</taxon>
    </lineage>
</organism>
<name>D2W1T2_NAEGR</name>
<keyword evidence="2" id="KW-0560">Oxidoreductase</keyword>
<dbReference type="VEuPathDB" id="AmoebaDB:NAEGRDRAFT_75367"/>
<dbReference type="eggNOG" id="KOG1208">
    <property type="taxonomic scope" value="Eukaryota"/>
</dbReference>
<dbReference type="KEGG" id="ngr:NAEGRDRAFT_75367"/>
<accession>D2W1T2</accession>
<dbReference type="GO" id="GO:0016491">
    <property type="term" value="F:oxidoreductase activity"/>
    <property type="evidence" value="ECO:0007669"/>
    <property type="project" value="UniProtKB-KW"/>
</dbReference>
<dbReference type="Proteomes" id="UP000006671">
    <property type="component" value="Unassembled WGS sequence"/>
</dbReference>
<evidence type="ECO:0000313" key="5">
    <source>
        <dbReference type="Proteomes" id="UP000006671"/>
    </source>
</evidence>
<proteinExistence type="inferred from homology"/>
<dbReference type="STRING" id="5762.D2W1T2"/>